<proteinExistence type="predicted"/>
<reference evidence="1 2" key="1">
    <citation type="submission" date="2016-08" db="EMBL/GenBank/DDBJ databases">
        <authorList>
            <person name="Seilhamer J.J."/>
        </authorList>
    </citation>
    <scope>NUCLEOTIDE SEQUENCE [LARGE SCALE GENOMIC DNA]</scope>
    <source>
        <strain evidence="1 2">CCBAU 10071</strain>
    </source>
</reference>
<gene>
    <name evidence="1" type="ORF">GA0061099_10505</name>
</gene>
<dbReference type="EMBL" id="FMAE01000050">
    <property type="protein sequence ID" value="SCB53141.1"/>
    <property type="molecule type" value="Genomic_DNA"/>
</dbReference>
<evidence type="ECO:0000313" key="2">
    <source>
        <dbReference type="Proteomes" id="UP000183174"/>
    </source>
</evidence>
<name>A0A1C3XLG1_9BRAD</name>
<accession>A0A1C3XLG1</accession>
<organism evidence="1 2">
    <name type="scientific">Bradyrhizobium yuanmingense</name>
    <dbReference type="NCBI Taxonomy" id="108015"/>
    <lineage>
        <taxon>Bacteria</taxon>
        <taxon>Pseudomonadati</taxon>
        <taxon>Pseudomonadota</taxon>
        <taxon>Alphaproteobacteria</taxon>
        <taxon>Hyphomicrobiales</taxon>
        <taxon>Nitrobacteraceae</taxon>
        <taxon>Bradyrhizobium</taxon>
    </lineage>
</organism>
<protein>
    <submittedName>
        <fullName evidence="1">Uncharacterized protein</fullName>
    </submittedName>
</protein>
<sequence length="99" mass="11688">MVQYSCNIPNSALTIVSHLQQFVGVGGLLYIDYMLPYEEKYKGRPNCPEASWWKTWAASLKDWIVLHNRVLQPTLDPAHIEYPVDHYHQWGHVLLRRQR</sequence>
<dbReference type="Proteomes" id="UP000183174">
    <property type="component" value="Unassembled WGS sequence"/>
</dbReference>
<evidence type="ECO:0000313" key="1">
    <source>
        <dbReference type="EMBL" id="SCB53141.1"/>
    </source>
</evidence>
<dbReference type="AlphaFoldDB" id="A0A1C3XLG1"/>